<feature type="non-terminal residue" evidence="2">
    <location>
        <position position="1"/>
    </location>
</feature>
<comment type="caution">
    <text evidence="2">The sequence shown here is derived from an EMBL/GenBank/DDBJ whole genome shotgun (WGS) entry which is preliminary data.</text>
</comment>
<evidence type="ECO:0000256" key="1">
    <source>
        <dbReference type="SAM" id="MobiDB-lite"/>
    </source>
</evidence>
<feature type="compositionally biased region" description="Basic and acidic residues" evidence="1">
    <location>
        <begin position="138"/>
        <end position="166"/>
    </location>
</feature>
<accession>A0ABN9UZ38</accession>
<feature type="region of interest" description="Disordered" evidence="1">
    <location>
        <begin position="230"/>
        <end position="416"/>
    </location>
</feature>
<proteinExistence type="predicted"/>
<reference evidence="2" key="1">
    <citation type="submission" date="2023-10" db="EMBL/GenBank/DDBJ databases">
        <authorList>
            <person name="Chen Y."/>
            <person name="Shah S."/>
            <person name="Dougan E. K."/>
            <person name="Thang M."/>
            <person name="Chan C."/>
        </authorList>
    </citation>
    <scope>NUCLEOTIDE SEQUENCE [LARGE SCALE GENOMIC DNA]</scope>
</reference>
<gene>
    <name evidence="2" type="ORF">PCOR1329_LOCUS53060</name>
</gene>
<feature type="compositionally biased region" description="Low complexity" evidence="1">
    <location>
        <begin position="287"/>
        <end position="305"/>
    </location>
</feature>
<evidence type="ECO:0000313" key="3">
    <source>
        <dbReference type="Proteomes" id="UP001189429"/>
    </source>
</evidence>
<dbReference type="Proteomes" id="UP001189429">
    <property type="component" value="Unassembled WGS sequence"/>
</dbReference>
<sequence length="416" mass="43451">GRLVAAVAGAGAAPRRRREGEGGQEGHRPPPRPSPRGRRRRCQPGVARREEQEGGQTGQVRLALPGGGSRAGLAVDRRRSCPARRDLQPAERRDQQDGGQPWPGRLAAHREEPAEGLRVGGEDALAGGRRPPHLHVQSRRDGPREELRAEGGERVRRVRGGRDGDALRVSVLQDASEGPPAVGMPPPPPSFGRAVLVHLEEVRRRPAGEAEPGVLLPGVGDPHYRLAQRVGAAGAHVADGEPQGAPDLAERDDPGGRAGGRSAPRCGARAPQGRGEPPVAAGPPAPRAGRPAAHPGPGHVPVAHGARPRRGDGARVQGQPRRGVLPGLRAELPAERPCDPGRAVRLVSRGRGGDPAAPRAGVGGALHAAQPPARHAGDPRWQVRQPASAHKHRLPGRVQGGAGLRPGPRTLPPEPK</sequence>
<organism evidence="2 3">
    <name type="scientific">Prorocentrum cordatum</name>
    <dbReference type="NCBI Taxonomy" id="2364126"/>
    <lineage>
        <taxon>Eukaryota</taxon>
        <taxon>Sar</taxon>
        <taxon>Alveolata</taxon>
        <taxon>Dinophyceae</taxon>
        <taxon>Prorocentrales</taxon>
        <taxon>Prorocentraceae</taxon>
        <taxon>Prorocentrum</taxon>
    </lineage>
</organism>
<protein>
    <submittedName>
        <fullName evidence="2">Uncharacterized protein</fullName>
    </submittedName>
</protein>
<evidence type="ECO:0000313" key="2">
    <source>
        <dbReference type="EMBL" id="CAK0865582.1"/>
    </source>
</evidence>
<feature type="compositionally biased region" description="Low complexity" evidence="1">
    <location>
        <begin position="260"/>
        <end position="279"/>
    </location>
</feature>
<feature type="compositionally biased region" description="Basic and acidic residues" evidence="1">
    <location>
        <begin position="75"/>
        <end position="96"/>
    </location>
</feature>
<feature type="region of interest" description="Disordered" evidence="1">
    <location>
        <begin position="1"/>
        <end position="166"/>
    </location>
</feature>
<feature type="non-terminal residue" evidence="2">
    <location>
        <position position="416"/>
    </location>
</feature>
<keyword evidence="3" id="KW-1185">Reference proteome</keyword>
<feature type="compositionally biased region" description="Low complexity" evidence="1">
    <location>
        <begin position="1"/>
        <end position="13"/>
    </location>
</feature>
<feature type="compositionally biased region" description="Basic and acidic residues" evidence="1">
    <location>
        <begin position="18"/>
        <end position="28"/>
    </location>
</feature>
<dbReference type="EMBL" id="CAUYUJ010016463">
    <property type="protein sequence ID" value="CAK0865582.1"/>
    <property type="molecule type" value="Genomic_DNA"/>
</dbReference>
<name>A0ABN9UZ38_9DINO</name>